<dbReference type="PROSITE" id="PS50110">
    <property type="entry name" value="RESPONSE_REGULATORY"/>
    <property type="match status" value="1"/>
</dbReference>
<dbReference type="SUPFAM" id="SSF52172">
    <property type="entry name" value="CheY-like"/>
    <property type="match status" value="1"/>
</dbReference>
<feature type="domain" description="Response regulatory" evidence="3">
    <location>
        <begin position="3"/>
        <end position="117"/>
    </location>
</feature>
<dbReference type="Pfam" id="PF00072">
    <property type="entry name" value="Response_reg"/>
    <property type="match status" value="1"/>
</dbReference>
<proteinExistence type="predicted"/>
<dbReference type="InterPro" id="IPR050595">
    <property type="entry name" value="Bact_response_regulator"/>
</dbReference>
<organism evidence="4">
    <name type="scientific">Fundidesulfovibrio putealis</name>
    <dbReference type="NCBI Taxonomy" id="270496"/>
    <lineage>
        <taxon>Bacteria</taxon>
        <taxon>Pseudomonadati</taxon>
        <taxon>Thermodesulfobacteriota</taxon>
        <taxon>Desulfovibrionia</taxon>
        <taxon>Desulfovibrionales</taxon>
        <taxon>Desulfovibrionaceae</taxon>
        <taxon>Fundidesulfovibrio</taxon>
    </lineage>
</organism>
<protein>
    <submittedName>
        <fullName evidence="4">Response regulator</fullName>
    </submittedName>
</protein>
<evidence type="ECO:0000256" key="1">
    <source>
        <dbReference type="ARBA" id="ARBA00022553"/>
    </source>
</evidence>
<dbReference type="SMART" id="SM00448">
    <property type="entry name" value="REC"/>
    <property type="match status" value="1"/>
</dbReference>
<dbReference type="GO" id="GO:0000160">
    <property type="term" value="P:phosphorelay signal transduction system"/>
    <property type="evidence" value="ECO:0007669"/>
    <property type="project" value="InterPro"/>
</dbReference>
<dbReference type="AlphaFoldDB" id="A0A7C4EMC7"/>
<gene>
    <name evidence="4" type="ORF">ENR59_09535</name>
</gene>
<dbReference type="PANTHER" id="PTHR44591">
    <property type="entry name" value="STRESS RESPONSE REGULATOR PROTEIN 1"/>
    <property type="match status" value="1"/>
</dbReference>
<dbReference type="CDD" id="cd00156">
    <property type="entry name" value="REC"/>
    <property type="match status" value="1"/>
</dbReference>
<comment type="caution">
    <text evidence="4">The sequence shown here is derived from an EMBL/GenBank/DDBJ whole genome shotgun (WGS) entry which is preliminary data.</text>
</comment>
<dbReference type="Gene3D" id="3.40.50.2300">
    <property type="match status" value="1"/>
</dbReference>
<reference evidence="4" key="1">
    <citation type="journal article" date="2020" name="mSystems">
        <title>Genome- and Community-Level Interaction Insights into Carbon Utilization and Element Cycling Functions of Hydrothermarchaeota in Hydrothermal Sediment.</title>
        <authorList>
            <person name="Zhou Z."/>
            <person name="Liu Y."/>
            <person name="Xu W."/>
            <person name="Pan J."/>
            <person name="Luo Z.H."/>
            <person name="Li M."/>
        </authorList>
    </citation>
    <scope>NUCLEOTIDE SEQUENCE [LARGE SCALE GENOMIC DNA]</scope>
    <source>
        <strain evidence="4">SpSt-413</strain>
    </source>
</reference>
<name>A0A7C4EMC7_9BACT</name>
<evidence type="ECO:0000259" key="3">
    <source>
        <dbReference type="PROSITE" id="PS50110"/>
    </source>
</evidence>
<dbReference type="InterPro" id="IPR011006">
    <property type="entry name" value="CheY-like_superfamily"/>
</dbReference>
<evidence type="ECO:0000256" key="2">
    <source>
        <dbReference type="PROSITE-ProRule" id="PRU00169"/>
    </source>
</evidence>
<dbReference type="PANTHER" id="PTHR44591:SF3">
    <property type="entry name" value="RESPONSE REGULATORY DOMAIN-CONTAINING PROTEIN"/>
    <property type="match status" value="1"/>
</dbReference>
<dbReference type="InterPro" id="IPR001789">
    <property type="entry name" value="Sig_transdc_resp-reg_receiver"/>
</dbReference>
<feature type="modified residue" description="4-aspartylphosphate" evidence="2">
    <location>
        <position position="52"/>
    </location>
</feature>
<sequence length="120" mass="13147">MPLVLIADDSMFQRFMLSKIARESGYETLEAKNGQECIDLGLEKRPDLVILDLNMPEKSGLDVLSAFREAGCDTPVLVLTADIQSTTRELCEQLGAAGFLNKPVDEAALRQEFTRLAASA</sequence>
<evidence type="ECO:0000313" key="4">
    <source>
        <dbReference type="EMBL" id="HGG93175.1"/>
    </source>
</evidence>
<accession>A0A7C4EMC7</accession>
<keyword evidence="1 2" id="KW-0597">Phosphoprotein</keyword>
<dbReference type="EMBL" id="DSRP01000667">
    <property type="protein sequence ID" value="HGG93175.1"/>
    <property type="molecule type" value="Genomic_DNA"/>
</dbReference>